<gene>
    <name evidence="1" type="ORF">SFRICE_016092</name>
</gene>
<protein>
    <submittedName>
        <fullName evidence="1">SFRICE_016092</fullName>
    </submittedName>
</protein>
<accession>A0A2H1VAC1</accession>
<dbReference type="EMBL" id="ODYU01001237">
    <property type="protein sequence ID" value="SOQ37174.1"/>
    <property type="molecule type" value="Genomic_DNA"/>
</dbReference>
<evidence type="ECO:0000313" key="1">
    <source>
        <dbReference type="EMBL" id="SOQ37174.1"/>
    </source>
</evidence>
<name>A0A2H1VAC1_SPOFR</name>
<proteinExistence type="predicted"/>
<organism evidence="1">
    <name type="scientific">Spodoptera frugiperda</name>
    <name type="common">Fall armyworm</name>
    <dbReference type="NCBI Taxonomy" id="7108"/>
    <lineage>
        <taxon>Eukaryota</taxon>
        <taxon>Metazoa</taxon>
        <taxon>Ecdysozoa</taxon>
        <taxon>Arthropoda</taxon>
        <taxon>Hexapoda</taxon>
        <taxon>Insecta</taxon>
        <taxon>Pterygota</taxon>
        <taxon>Neoptera</taxon>
        <taxon>Endopterygota</taxon>
        <taxon>Lepidoptera</taxon>
        <taxon>Glossata</taxon>
        <taxon>Ditrysia</taxon>
        <taxon>Noctuoidea</taxon>
        <taxon>Noctuidae</taxon>
        <taxon>Amphipyrinae</taxon>
        <taxon>Spodoptera</taxon>
    </lineage>
</organism>
<dbReference type="AlphaFoldDB" id="A0A2H1VAC1"/>
<reference evidence="1" key="1">
    <citation type="submission" date="2016-07" db="EMBL/GenBank/DDBJ databases">
        <authorList>
            <person name="Bretaudeau A."/>
        </authorList>
    </citation>
    <scope>NUCLEOTIDE SEQUENCE</scope>
    <source>
        <strain evidence="1">Rice</strain>
        <tissue evidence="1">Whole body</tissue>
    </source>
</reference>
<sequence>MIDDDADLIRVGNELMIMEHQQTIRTVKPTLYKKLYPIFYENNPNYRKQLSFLRGENLPLTSLAFGEARGRVRFLLTKNHPIPTPALRAEASDDIMSFNPNLYTRPYIKEGHMNGYGSKQHYLNTNTSNKDGPYDVMDDCIRLPRAPPGLSCLLSDSRTGPKTSLSTVMYTIHLTDEAIKIRSYGLSNPELRTA</sequence>